<dbReference type="HAMAP" id="MF_02095">
    <property type="entry name" value="CysQ"/>
    <property type="match status" value="1"/>
</dbReference>
<feature type="binding site" evidence="9">
    <location>
        <position position="73"/>
    </location>
    <ligand>
        <name>Mg(2+)</name>
        <dbReference type="ChEBI" id="CHEBI:18420"/>
        <label>1</label>
    </ligand>
</feature>
<feature type="binding site" evidence="10">
    <location>
        <position position="96"/>
    </location>
    <ligand>
        <name>Mg(2+)</name>
        <dbReference type="ChEBI" id="CHEBI:18420"/>
        <label>1</label>
        <note>catalytic</note>
    </ligand>
</feature>
<keyword evidence="3 9" id="KW-1003">Cell membrane</keyword>
<dbReference type="InterPro" id="IPR006240">
    <property type="entry name" value="CysQ"/>
</dbReference>
<evidence type="ECO:0000256" key="1">
    <source>
        <dbReference type="ARBA" id="ARBA00001625"/>
    </source>
</evidence>
<dbReference type="Gene3D" id="3.40.190.80">
    <property type="match status" value="1"/>
</dbReference>
<evidence type="ECO:0000256" key="2">
    <source>
        <dbReference type="ARBA" id="ARBA00005289"/>
    </source>
</evidence>
<dbReference type="GO" id="GO:0000103">
    <property type="term" value="P:sulfate assimilation"/>
    <property type="evidence" value="ECO:0007669"/>
    <property type="project" value="TreeGrafter"/>
</dbReference>
<dbReference type="InterPro" id="IPR020550">
    <property type="entry name" value="Inositol_monophosphatase_CS"/>
</dbReference>
<comment type="cofactor">
    <cofactor evidence="9 10">
        <name>Mg(2+)</name>
        <dbReference type="ChEBI" id="CHEBI:18420"/>
    </cofactor>
</comment>
<feature type="binding site" evidence="9">
    <location>
        <position position="73"/>
    </location>
    <ligand>
        <name>substrate</name>
    </ligand>
</feature>
<evidence type="ECO:0000256" key="11">
    <source>
        <dbReference type="SAM" id="MobiDB-lite"/>
    </source>
</evidence>
<feature type="binding site" evidence="10">
    <location>
        <position position="95"/>
    </location>
    <ligand>
        <name>Mg(2+)</name>
        <dbReference type="ChEBI" id="CHEBI:18420"/>
        <label>1</label>
        <note>catalytic</note>
    </ligand>
</feature>
<gene>
    <name evidence="9" type="primary">cysQ</name>
    <name evidence="12" type="ORF">DFR31_1312</name>
</gene>
<dbReference type="RefSeq" id="WP_121441792.1">
    <property type="nucleotide sequence ID" value="NZ_RCDA01000001.1"/>
</dbReference>
<keyword evidence="6 9" id="KW-0378">Hydrolase</keyword>
<dbReference type="FunFam" id="3.40.190.80:FF:000005">
    <property type="entry name" value="3'(2'),5'-bisphosphate nucleotidase CysQ"/>
    <property type="match status" value="1"/>
</dbReference>
<dbReference type="InterPro" id="IPR020583">
    <property type="entry name" value="Inositol_monoP_metal-BS"/>
</dbReference>
<dbReference type="GO" id="GO:0005886">
    <property type="term" value="C:plasma membrane"/>
    <property type="evidence" value="ECO:0007669"/>
    <property type="project" value="UniProtKB-SubCell"/>
</dbReference>
<feature type="binding site" evidence="9">
    <location>
        <position position="96"/>
    </location>
    <ligand>
        <name>Mg(2+)</name>
        <dbReference type="ChEBI" id="CHEBI:18420"/>
        <label>2</label>
    </ligand>
</feature>
<dbReference type="NCBIfam" id="TIGR01331">
    <property type="entry name" value="bisphos_cysQ"/>
    <property type="match status" value="1"/>
</dbReference>
<evidence type="ECO:0000256" key="6">
    <source>
        <dbReference type="ARBA" id="ARBA00022801"/>
    </source>
</evidence>
<protein>
    <recommendedName>
        <fullName evidence="9">3'(2'),5'-bisphosphate nucleotidase CysQ</fullName>
        <ecNumber evidence="9">3.1.3.7</ecNumber>
    </recommendedName>
    <alternativeName>
        <fullName evidence="9">3'(2'),5-bisphosphonucleoside 3'(2')-phosphohydrolase</fullName>
    </alternativeName>
    <alternativeName>
        <fullName evidence="9">3'-phosphoadenosine 5'-phosphate phosphatase</fullName>
        <shortName evidence="9">PAP phosphatase</shortName>
    </alternativeName>
</protein>
<dbReference type="InterPro" id="IPR050725">
    <property type="entry name" value="CysQ/Inositol_MonoPase"/>
</dbReference>
<comment type="subcellular location">
    <subcellularLocation>
        <location evidence="9">Cell inner membrane</location>
        <topology evidence="9">Peripheral membrane protein</topology>
        <orientation evidence="9">Cytoplasmic side</orientation>
    </subcellularLocation>
</comment>
<evidence type="ECO:0000256" key="4">
    <source>
        <dbReference type="ARBA" id="ARBA00022519"/>
    </source>
</evidence>
<comment type="caution">
    <text evidence="12">The sequence shown here is derived from an EMBL/GenBank/DDBJ whole genome shotgun (WGS) entry which is preliminary data.</text>
</comment>
<dbReference type="Proteomes" id="UP000275461">
    <property type="component" value="Unassembled WGS sequence"/>
</dbReference>
<dbReference type="Pfam" id="PF00459">
    <property type="entry name" value="Inositol_P"/>
    <property type="match status" value="1"/>
</dbReference>
<dbReference type="GO" id="GO:0050427">
    <property type="term" value="P:3'-phosphoadenosine 5'-phosphosulfate metabolic process"/>
    <property type="evidence" value="ECO:0007669"/>
    <property type="project" value="TreeGrafter"/>
</dbReference>
<feature type="binding site" evidence="10">
    <location>
        <position position="73"/>
    </location>
    <ligand>
        <name>Mg(2+)</name>
        <dbReference type="ChEBI" id="CHEBI:18420"/>
        <label>1</label>
        <note>catalytic</note>
    </ligand>
</feature>
<dbReference type="Gene3D" id="3.30.540.10">
    <property type="entry name" value="Fructose-1,6-Bisphosphatase, subunit A, domain 1"/>
    <property type="match status" value="1"/>
</dbReference>
<accession>A0A498CA69</accession>
<dbReference type="CDD" id="cd01638">
    <property type="entry name" value="CysQ"/>
    <property type="match status" value="1"/>
</dbReference>
<keyword evidence="5 9" id="KW-0479">Metal-binding</keyword>
<dbReference type="PROSITE" id="PS00629">
    <property type="entry name" value="IMP_1"/>
    <property type="match status" value="1"/>
</dbReference>
<evidence type="ECO:0000256" key="7">
    <source>
        <dbReference type="ARBA" id="ARBA00022842"/>
    </source>
</evidence>
<keyword evidence="8 9" id="KW-0472">Membrane</keyword>
<evidence type="ECO:0000256" key="10">
    <source>
        <dbReference type="PIRSR" id="PIRSR600760-2"/>
    </source>
</evidence>
<feature type="binding site" evidence="9">
    <location>
        <position position="218"/>
    </location>
    <ligand>
        <name>Mg(2+)</name>
        <dbReference type="ChEBI" id="CHEBI:18420"/>
        <label>2</label>
    </ligand>
</feature>
<evidence type="ECO:0000313" key="13">
    <source>
        <dbReference type="Proteomes" id="UP000275461"/>
    </source>
</evidence>
<feature type="binding site" evidence="9">
    <location>
        <position position="218"/>
    </location>
    <ligand>
        <name>substrate</name>
    </ligand>
</feature>
<comment type="function">
    <text evidence="9">Converts adenosine-3',5'-bisphosphate (PAP) to AMP.</text>
</comment>
<dbReference type="GO" id="GO:0008441">
    <property type="term" value="F:3'(2'),5'-bisphosphate nucleotidase activity"/>
    <property type="evidence" value="ECO:0007669"/>
    <property type="project" value="UniProtKB-UniRule"/>
</dbReference>
<dbReference type="AlphaFoldDB" id="A0A498CA69"/>
<dbReference type="OrthoDB" id="9785695at2"/>
<feature type="region of interest" description="Disordered" evidence="11">
    <location>
        <begin position="147"/>
        <end position="168"/>
    </location>
</feature>
<evidence type="ECO:0000256" key="5">
    <source>
        <dbReference type="ARBA" id="ARBA00022723"/>
    </source>
</evidence>
<proteinExistence type="inferred from homology"/>
<evidence type="ECO:0000256" key="9">
    <source>
        <dbReference type="HAMAP-Rule" id="MF_02095"/>
    </source>
</evidence>
<keyword evidence="4 9" id="KW-0997">Cell inner membrane</keyword>
<dbReference type="EC" id="3.1.3.7" evidence="9"/>
<sequence>MTQQNQGVPPRDLLDPVHRLVAQAAARIIAVYRGRIHVDSKADDTPLTQADRAAHQVLVEGLPQLLDVPVLSEEGRQPRWVERRGWSCYWLVDPLDGTREFVKRNDEFSVNVALIQDGDPVLGVVQAPVTGVAWLGIKGEGAWRREDRRDTPLRTRRPPGDPMTVAVSRSHRDAPVAALLEQLPEADTRPLGSALKFCAVAEGEADLYPRFGPTSEWDTAAAQCVLEAAGGAVLDVATLRPLRYNRRDTLLNGDFIAVGDPDWRWAELLRKCPRD</sequence>
<keyword evidence="13" id="KW-1185">Reference proteome</keyword>
<feature type="binding site" evidence="9">
    <location>
        <position position="95"/>
    </location>
    <ligand>
        <name>Mg(2+)</name>
        <dbReference type="ChEBI" id="CHEBI:18420"/>
        <label>1</label>
    </ligand>
</feature>
<feature type="binding site" evidence="9">
    <location>
        <begin position="95"/>
        <end position="98"/>
    </location>
    <ligand>
        <name>substrate</name>
    </ligand>
</feature>
<dbReference type="PANTHER" id="PTHR43028:SF5">
    <property type="entry name" value="3'(2'),5'-BISPHOSPHATE NUCLEOTIDASE 1"/>
    <property type="match status" value="1"/>
</dbReference>
<evidence type="ECO:0000256" key="3">
    <source>
        <dbReference type="ARBA" id="ARBA00022475"/>
    </source>
</evidence>
<feature type="binding site" evidence="9 10">
    <location>
        <position position="93"/>
    </location>
    <ligand>
        <name>Mg(2+)</name>
        <dbReference type="ChEBI" id="CHEBI:18420"/>
        <label>2</label>
    </ligand>
</feature>
<reference evidence="12 13" key="1">
    <citation type="submission" date="2018-10" db="EMBL/GenBank/DDBJ databases">
        <title>Genomic Encyclopedia of Type Strains, Phase IV (KMG-IV): sequencing the most valuable type-strain genomes for metagenomic binning, comparative biology and taxonomic classification.</title>
        <authorList>
            <person name="Goeker M."/>
        </authorList>
    </citation>
    <scope>NUCLEOTIDE SEQUENCE [LARGE SCALE GENOMIC DNA]</scope>
    <source>
        <strain evidence="12 13">DSM 12769</strain>
    </source>
</reference>
<dbReference type="GO" id="GO:0046854">
    <property type="term" value="P:phosphatidylinositol phosphate biosynthetic process"/>
    <property type="evidence" value="ECO:0007669"/>
    <property type="project" value="InterPro"/>
</dbReference>
<name>A0A498CA69_9GAMM</name>
<comment type="similarity">
    <text evidence="2 9">Belongs to the inositol monophosphatase superfamily. CysQ family.</text>
</comment>
<dbReference type="GO" id="GO:0000287">
    <property type="term" value="F:magnesium ion binding"/>
    <property type="evidence" value="ECO:0007669"/>
    <property type="project" value="UniProtKB-UniRule"/>
</dbReference>
<dbReference type="EMBL" id="RCDA01000001">
    <property type="protein sequence ID" value="RLK51376.1"/>
    <property type="molecule type" value="Genomic_DNA"/>
</dbReference>
<organism evidence="12 13">
    <name type="scientific">Alkalispirillum mobile</name>
    <dbReference type="NCBI Taxonomy" id="85925"/>
    <lineage>
        <taxon>Bacteria</taxon>
        <taxon>Pseudomonadati</taxon>
        <taxon>Pseudomonadota</taxon>
        <taxon>Gammaproteobacteria</taxon>
        <taxon>Chromatiales</taxon>
        <taxon>Ectothiorhodospiraceae</taxon>
        <taxon>Alkalispirillum</taxon>
    </lineage>
</organism>
<evidence type="ECO:0000256" key="8">
    <source>
        <dbReference type="ARBA" id="ARBA00023136"/>
    </source>
</evidence>
<dbReference type="PANTHER" id="PTHR43028">
    <property type="entry name" value="3'(2'),5'-BISPHOSPHATE NUCLEOTIDASE 1"/>
    <property type="match status" value="1"/>
</dbReference>
<dbReference type="InterPro" id="IPR000760">
    <property type="entry name" value="Inositol_monophosphatase-like"/>
</dbReference>
<feature type="binding site" evidence="9">
    <location>
        <position position="93"/>
    </location>
    <ligand>
        <name>Mg(2+)</name>
        <dbReference type="ChEBI" id="CHEBI:18420"/>
        <label>1</label>
    </ligand>
</feature>
<comment type="catalytic activity">
    <reaction evidence="1 9">
        <text>adenosine 3',5'-bisphosphate + H2O = AMP + phosphate</text>
        <dbReference type="Rhea" id="RHEA:10040"/>
        <dbReference type="ChEBI" id="CHEBI:15377"/>
        <dbReference type="ChEBI" id="CHEBI:43474"/>
        <dbReference type="ChEBI" id="CHEBI:58343"/>
        <dbReference type="ChEBI" id="CHEBI:456215"/>
        <dbReference type="EC" id="3.1.3.7"/>
    </reaction>
</comment>
<dbReference type="PRINTS" id="PR00377">
    <property type="entry name" value="IMPHPHTASES"/>
</dbReference>
<feature type="binding site" evidence="10">
    <location>
        <position position="218"/>
    </location>
    <ligand>
        <name>Mg(2+)</name>
        <dbReference type="ChEBI" id="CHEBI:18420"/>
        <label>1</label>
        <note>catalytic</note>
    </ligand>
</feature>
<dbReference type="SUPFAM" id="SSF56655">
    <property type="entry name" value="Carbohydrate phosphatase"/>
    <property type="match status" value="1"/>
</dbReference>
<keyword evidence="7 9" id="KW-0460">Magnesium</keyword>
<dbReference type="PROSITE" id="PS00630">
    <property type="entry name" value="IMP_2"/>
    <property type="match status" value="1"/>
</dbReference>
<evidence type="ECO:0000313" key="12">
    <source>
        <dbReference type="EMBL" id="RLK51376.1"/>
    </source>
</evidence>